<evidence type="ECO:0000256" key="18">
    <source>
        <dbReference type="ARBA" id="ARBA00038979"/>
    </source>
</evidence>
<comment type="cofactor">
    <cofactor evidence="1">
        <name>NAD(+)</name>
        <dbReference type="ChEBI" id="CHEBI:57540"/>
    </cofactor>
</comment>
<keyword evidence="9 21" id="KW-0732">Signal</keyword>
<dbReference type="GO" id="GO:0001716">
    <property type="term" value="F:L-amino-acid oxidase activity"/>
    <property type="evidence" value="ECO:0007669"/>
    <property type="project" value="UniProtKB-EC"/>
</dbReference>
<evidence type="ECO:0000256" key="10">
    <source>
        <dbReference type="ARBA" id="ARBA00022824"/>
    </source>
</evidence>
<comment type="catalytic activity">
    <reaction evidence="20">
        <text>all-trans-13,14-dihydroretinol + A = all-trans-retinol + AH2</text>
        <dbReference type="Rhea" id="RHEA:19193"/>
        <dbReference type="ChEBI" id="CHEBI:13193"/>
        <dbReference type="ChEBI" id="CHEBI:17336"/>
        <dbReference type="ChEBI" id="CHEBI:17499"/>
        <dbReference type="ChEBI" id="CHEBI:52075"/>
        <dbReference type="EC" id="1.3.99.23"/>
    </reaction>
</comment>
<evidence type="ECO:0000256" key="8">
    <source>
        <dbReference type="ARBA" id="ARBA00022630"/>
    </source>
</evidence>
<comment type="cofactor">
    <cofactor evidence="3">
        <name>FAD</name>
        <dbReference type="ChEBI" id="CHEBI:57692"/>
    </cofactor>
</comment>
<keyword evidence="11" id="KW-0274">FAD</keyword>
<evidence type="ECO:0000256" key="21">
    <source>
        <dbReference type="SAM" id="SignalP"/>
    </source>
</evidence>
<dbReference type="Pfam" id="PF13450">
    <property type="entry name" value="NAD_binding_8"/>
    <property type="match status" value="1"/>
</dbReference>
<evidence type="ECO:0000256" key="17">
    <source>
        <dbReference type="ARBA" id="ARBA00023180"/>
    </source>
</evidence>
<dbReference type="PANTHER" id="PTHR46091">
    <property type="entry name" value="BLR7054 PROTEIN"/>
    <property type="match status" value="1"/>
</dbReference>
<evidence type="ECO:0000256" key="9">
    <source>
        <dbReference type="ARBA" id="ARBA00022729"/>
    </source>
</evidence>
<dbReference type="EC" id="1.4.3.2" evidence="7"/>
<evidence type="ECO:0000256" key="19">
    <source>
        <dbReference type="ARBA" id="ARBA00041141"/>
    </source>
</evidence>
<dbReference type="InterPro" id="IPR036188">
    <property type="entry name" value="FAD/NAD-bd_sf"/>
</dbReference>
<evidence type="ECO:0000256" key="12">
    <source>
        <dbReference type="ARBA" id="ARBA00022857"/>
    </source>
</evidence>
<evidence type="ECO:0000256" key="20">
    <source>
        <dbReference type="ARBA" id="ARBA00048815"/>
    </source>
</evidence>
<reference evidence="22" key="1">
    <citation type="submission" date="2025-08" db="UniProtKB">
        <authorList>
            <consortium name="Ensembl"/>
        </authorList>
    </citation>
    <scope>IDENTIFICATION</scope>
</reference>
<dbReference type="Proteomes" id="UP000694392">
    <property type="component" value="Unplaced"/>
</dbReference>
<feature type="signal peptide" evidence="21">
    <location>
        <begin position="1"/>
        <end position="22"/>
    </location>
</feature>
<dbReference type="OMA" id="THTSLVW"/>
<evidence type="ECO:0000256" key="14">
    <source>
        <dbReference type="ARBA" id="ARBA00023027"/>
    </source>
</evidence>
<keyword evidence="17" id="KW-0325">Glycoprotein</keyword>
<dbReference type="Gene3D" id="3.50.50.60">
    <property type="entry name" value="FAD/NAD(P)-binding domain"/>
    <property type="match status" value="2"/>
</dbReference>
<evidence type="ECO:0000256" key="5">
    <source>
        <dbReference type="ARBA" id="ARBA00005465"/>
    </source>
</evidence>
<evidence type="ECO:0000313" key="22">
    <source>
        <dbReference type="Ensembl" id="ENSSPUP00000018608.1"/>
    </source>
</evidence>
<keyword evidence="14" id="KW-0520">NAD</keyword>
<keyword evidence="8" id="KW-0285">Flavoprotein</keyword>
<evidence type="ECO:0000256" key="4">
    <source>
        <dbReference type="ARBA" id="ARBA00004406"/>
    </source>
</evidence>
<evidence type="ECO:0000256" key="3">
    <source>
        <dbReference type="ARBA" id="ARBA00001974"/>
    </source>
</evidence>
<sequence length="602" mass="66916">MWLYLSLIVILLLLLYWGLCNRSSSPSPFSADSRRPPAPLVIDKDVRKKILKKGFSHDRVPENLDAIVIGSGYGGLAAAVLLSKAGKRVLVLEQHGKAGGCCHTFSEKGFEFDVGIHYVGQMQENSTLRIVVDQLTEGQLQWAKMASPFDVVFLGDHKSGKKYYLYSGEKEYVEGLKKQFPDEAAAIDKYVKLVQVILANLLWVKKLWLTFLIRTGLLARISIFFKMASRSLPEVLNELTTNADLRAMFSYIFPTYGVNPARSSFSLHAVLVDHFLEGGWYPQGVASEIVFQSIPIIERSGGTVLTKAPVQSILVNSEGKAYGVSVQKGQDLVNIFAPVVISDAGIFNTYERLLPAETRNLPGLQAQLSMLQHGIGGFSLFIGLNGSKEELGLEAKNYYVYPHNNLDEATNFYLNAPRETAAKNIPLVYITSPSAKDPTWEKRYPGKSNMIVLAIAQYEWFEEWKDEKVSKRGEEYESLKSVFVDSMLETVLKIYPQLKDKVKLLSSGTPLTNQHYIASPQGELYGAEHSLSRVQPEVIAAIRAQTPVSNLYLTGQDVFLGGFPGVVHGALVCASAVLHRNLYIDLTLLERKIKANDSKKKN</sequence>
<dbReference type="FunFam" id="3.50.50.60:FF:000139">
    <property type="entry name" value="All-trans-retinol 13,14-reductase"/>
    <property type="match status" value="1"/>
</dbReference>
<name>A0A8D0HDT7_SPHPU</name>
<feature type="chain" id="PRO_5034246951" description="All-trans-retinol 13,14-reductase" evidence="21">
    <location>
        <begin position="23"/>
        <end position="602"/>
    </location>
</feature>
<proteinExistence type="inferred from homology"/>
<keyword evidence="10" id="KW-0256">Endoplasmic reticulum</keyword>
<comment type="subcellular location">
    <subcellularLocation>
        <location evidence="4">Endoplasmic reticulum membrane</location>
        <topology evidence="4">Peripheral membrane protein</topology>
    </subcellularLocation>
</comment>
<dbReference type="AlphaFoldDB" id="A0A8D0HDT7"/>
<dbReference type="PANTHER" id="PTHR46091:SF1">
    <property type="entry name" value="ALL-TRANS-RETINOL 13,14-REDUCTASE"/>
    <property type="match status" value="1"/>
</dbReference>
<keyword evidence="12" id="KW-0521">NADP</keyword>
<comment type="similarity">
    <text evidence="6">Belongs to the carotenoid/retinoid oxidoreductase family. CrtISO subfamily.</text>
</comment>
<evidence type="ECO:0000256" key="7">
    <source>
        <dbReference type="ARBA" id="ARBA00012806"/>
    </source>
</evidence>
<gene>
    <name evidence="22" type="primary">RETSAT</name>
</gene>
<keyword evidence="23" id="KW-1185">Reference proteome</keyword>
<dbReference type="PRINTS" id="PR00411">
    <property type="entry name" value="PNDRDTASEI"/>
</dbReference>
<dbReference type="GO" id="GO:0051786">
    <property type="term" value="F:all-trans-retinol 13,14-reductase activity"/>
    <property type="evidence" value="ECO:0007669"/>
    <property type="project" value="UniProtKB-EC"/>
</dbReference>
<reference evidence="22" key="2">
    <citation type="submission" date="2025-09" db="UniProtKB">
        <authorList>
            <consortium name="Ensembl"/>
        </authorList>
    </citation>
    <scope>IDENTIFICATION</scope>
</reference>
<comment type="cofactor">
    <cofactor evidence="2">
        <name>NADP(+)</name>
        <dbReference type="ChEBI" id="CHEBI:58349"/>
    </cofactor>
</comment>
<evidence type="ECO:0000256" key="11">
    <source>
        <dbReference type="ARBA" id="ARBA00022827"/>
    </source>
</evidence>
<evidence type="ECO:0000313" key="23">
    <source>
        <dbReference type="Proteomes" id="UP000694392"/>
    </source>
</evidence>
<dbReference type="SUPFAM" id="SSF51905">
    <property type="entry name" value="FAD/NAD(P)-binding domain"/>
    <property type="match status" value="1"/>
</dbReference>
<keyword evidence="16" id="KW-0472">Membrane</keyword>
<evidence type="ECO:0000256" key="1">
    <source>
        <dbReference type="ARBA" id="ARBA00001911"/>
    </source>
</evidence>
<organism evidence="22 23">
    <name type="scientific">Sphenodon punctatus</name>
    <name type="common">Tuatara</name>
    <name type="synonym">Hatteria punctata</name>
    <dbReference type="NCBI Taxonomy" id="8508"/>
    <lineage>
        <taxon>Eukaryota</taxon>
        <taxon>Metazoa</taxon>
        <taxon>Chordata</taxon>
        <taxon>Craniata</taxon>
        <taxon>Vertebrata</taxon>
        <taxon>Euteleostomi</taxon>
        <taxon>Lepidosauria</taxon>
        <taxon>Sphenodontia</taxon>
        <taxon>Sphenodontidae</taxon>
        <taxon>Sphenodon</taxon>
    </lineage>
</organism>
<comment type="similarity">
    <text evidence="5">Belongs to the flavin monoamine oxidase family. FIG1 subfamily.</text>
</comment>
<keyword evidence="13" id="KW-0560">Oxidoreductase</keyword>
<evidence type="ECO:0000256" key="13">
    <source>
        <dbReference type="ARBA" id="ARBA00023002"/>
    </source>
</evidence>
<evidence type="ECO:0000256" key="16">
    <source>
        <dbReference type="ARBA" id="ARBA00023136"/>
    </source>
</evidence>
<dbReference type="InterPro" id="IPR052206">
    <property type="entry name" value="Retinol_saturase"/>
</dbReference>
<evidence type="ECO:0000256" key="15">
    <source>
        <dbReference type="ARBA" id="ARBA00023098"/>
    </source>
</evidence>
<dbReference type="EC" id="1.3.99.23" evidence="18"/>
<protein>
    <recommendedName>
        <fullName evidence="19">All-trans-retinol 13,14-reductase</fullName>
        <ecNumber evidence="18">1.3.99.23</ecNumber>
        <ecNumber evidence="7">1.4.3.2</ecNumber>
    </recommendedName>
</protein>
<dbReference type="GeneTree" id="ENSGT00390000017613"/>
<dbReference type="GO" id="GO:0005789">
    <property type="term" value="C:endoplasmic reticulum membrane"/>
    <property type="evidence" value="ECO:0007669"/>
    <property type="project" value="UniProtKB-SubCell"/>
</dbReference>
<evidence type="ECO:0000256" key="2">
    <source>
        <dbReference type="ARBA" id="ARBA00001937"/>
    </source>
</evidence>
<dbReference type="Ensembl" id="ENSSPUT00000019823.1">
    <property type="protein sequence ID" value="ENSSPUP00000018608.1"/>
    <property type="gene ID" value="ENSSPUG00000014089.1"/>
</dbReference>
<keyword evidence="15" id="KW-0443">Lipid metabolism</keyword>
<accession>A0A8D0HDT7</accession>
<evidence type="ECO:0000256" key="6">
    <source>
        <dbReference type="ARBA" id="ARBA00005855"/>
    </source>
</evidence>